<comment type="caution">
    <text evidence="13">The sequence shown here is derived from an EMBL/GenBank/DDBJ whole genome shotgun (WGS) entry which is preliminary data.</text>
</comment>
<dbReference type="GO" id="GO:0006508">
    <property type="term" value="P:proteolysis"/>
    <property type="evidence" value="ECO:0007669"/>
    <property type="project" value="UniProtKB-KW"/>
</dbReference>
<dbReference type="SUPFAM" id="SSF50156">
    <property type="entry name" value="PDZ domain-like"/>
    <property type="match status" value="1"/>
</dbReference>
<evidence type="ECO:0000256" key="5">
    <source>
        <dbReference type="ARBA" id="ARBA00022692"/>
    </source>
</evidence>
<comment type="subcellular location">
    <subcellularLocation>
        <location evidence="2">Membrane</location>
        <topology evidence="2">Multi-pass membrane protein</topology>
    </subcellularLocation>
</comment>
<reference evidence="13 14" key="1">
    <citation type="submission" date="2018-08" db="EMBL/GenBank/DDBJ databases">
        <title>A genome reference for cultivated species of the human gut microbiota.</title>
        <authorList>
            <person name="Zou Y."/>
            <person name="Xue W."/>
            <person name="Luo G."/>
        </authorList>
    </citation>
    <scope>NUCLEOTIDE SEQUENCE [LARGE SCALE GENOMIC DNA]</scope>
    <source>
        <strain evidence="13 14">AM07-24</strain>
    </source>
</reference>
<evidence type="ECO:0000313" key="14">
    <source>
        <dbReference type="Proteomes" id="UP000284841"/>
    </source>
</evidence>
<dbReference type="EMBL" id="QRMS01000002">
    <property type="protein sequence ID" value="RHJ88552.1"/>
    <property type="molecule type" value="Genomic_DNA"/>
</dbReference>
<evidence type="ECO:0000256" key="1">
    <source>
        <dbReference type="ARBA" id="ARBA00001947"/>
    </source>
</evidence>
<evidence type="ECO:0000256" key="6">
    <source>
        <dbReference type="ARBA" id="ARBA00022801"/>
    </source>
</evidence>
<dbReference type="InterPro" id="IPR004387">
    <property type="entry name" value="Pept_M50_Zn"/>
</dbReference>
<keyword evidence="7 11" id="KW-0862">Zinc</keyword>
<dbReference type="CDD" id="cd23081">
    <property type="entry name" value="cpPDZ_EcRseP-like"/>
    <property type="match status" value="1"/>
</dbReference>
<dbReference type="SMART" id="SM00228">
    <property type="entry name" value="PDZ"/>
    <property type="match status" value="1"/>
</dbReference>
<evidence type="ECO:0000256" key="3">
    <source>
        <dbReference type="ARBA" id="ARBA00007931"/>
    </source>
</evidence>
<evidence type="ECO:0000313" key="13">
    <source>
        <dbReference type="EMBL" id="RHJ88552.1"/>
    </source>
</evidence>
<feature type="transmembrane region" description="Helical" evidence="11">
    <location>
        <begin position="306"/>
        <end position="323"/>
    </location>
</feature>
<name>A0A415E4J1_9FIRM</name>
<keyword evidence="14" id="KW-1185">Reference proteome</keyword>
<evidence type="ECO:0000256" key="8">
    <source>
        <dbReference type="ARBA" id="ARBA00022989"/>
    </source>
</evidence>
<dbReference type="InterPro" id="IPR041489">
    <property type="entry name" value="PDZ_6"/>
</dbReference>
<dbReference type="Pfam" id="PF02163">
    <property type="entry name" value="Peptidase_M50"/>
    <property type="match status" value="1"/>
</dbReference>
<protein>
    <recommendedName>
        <fullName evidence="11">Zinc metalloprotease</fullName>
        <ecNumber evidence="11">3.4.24.-</ecNumber>
    </recommendedName>
</protein>
<evidence type="ECO:0000256" key="10">
    <source>
        <dbReference type="ARBA" id="ARBA00023136"/>
    </source>
</evidence>
<dbReference type="CDD" id="cd06163">
    <property type="entry name" value="S2P-M50_PDZ_RseP-like"/>
    <property type="match status" value="1"/>
</dbReference>
<dbReference type="InterPro" id="IPR001478">
    <property type="entry name" value="PDZ"/>
</dbReference>
<sequence length="331" mass="35795">MTIVYAIILFVLLIFPHELGHFVVAKAVGVKVNEFAFGMGPAIYKRQKGETLYAIRLVPIGGYCAMEAENEASDDDRAFCNKPWWAKISVLLAGAGMNVLIAILVLSIIMGYVGSATTSIDKVQDASPAYEAGLETGDKILAVNDTEINSWQDLTAAIGKSEKSLAITVDRNGEELTLNANPQKGDDGRYIVGITPEISHNVFTAAKNGAKATWNMTVMMFDMLKQLITGAVPSSEIAGPIGMVTMVSETTNYGISYFGYLIALMSLNLAILNLLPIPALDGGRILFVFIRMITGRMISDDLEGKIHAAGMVLLLGLMVFATWNDITRLFT</sequence>
<accession>A0A415E4J1</accession>
<proteinExistence type="inferred from homology"/>
<evidence type="ECO:0000256" key="11">
    <source>
        <dbReference type="RuleBase" id="RU362031"/>
    </source>
</evidence>
<evidence type="ECO:0000256" key="4">
    <source>
        <dbReference type="ARBA" id="ARBA00022670"/>
    </source>
</evidence>
<evidence type="ECO:0000259" key="12">
    <source>
        <dbReference type="PROSITE" id="PS50106"/>
    </source>
</evidence>
<dbReference type="RefSeq" id="WP_067542848.1">
    <property type="nucleotide sequence ID" value="NZ_AP025567.1"/>
</dbReference>
<keyword evidence="9 11" id="KW-0482">Metalloprotease</keyword>
<dbReference type="GO" id="GO:0016020">
    <property type="term" value="C:membrane"/>
    <property type="evidence" value="ECO:0007669"/>
    <property type="project" value="UniProtKB-SubCell"/>
</dbReference>
<dbReference type="NCBIfam" id="TIGR00054">
    <property type="entry name" value="RIP metalloprotease RseP"/>
    <property type="match status" value="1"/>
</dbReference>
<dbReference type="GO" id="GO:0046872">
    <property type="term" value="F:metal ion binding"/>
    <property type="evidence" value="ECO:0007669"/>
    <property type="project" value="UniProtKB-KW"/>
</dbReference>
<comment type="cofactor">
    <cofactor evidence="1 11">
        <name>Zn(2+)</name>
        <dbReference type="ChEBI" id="CHEBI:29105"/>
    </cofactor>
</comment>
<dbReference type="GO" id="GO:0004222">
    <property type="term" value="F:metalloendopeptidase activity"/>
    <property type="evidence" value="ECO:0007669"/>
    <property type="project" value="InterPro"/>
</dbReference>
<comment type="similarity">
    <text evidence="3 11">Belongs to the peptidase M50B family.</text>
</comment>
<dbReference type="PROSITE" id="PS50106">
    <property type="entry name" value="PDZ"/>
    <property type="match status" value="1"/>
</dbReference>
<dbReference type="PANTHER" id="PTHR42837">
    <property type="entry name" value="REGULATOR OF SIGMA-E PROTEASE RSEP"/>
    <property type="match status" value="1"/>
</dbReference>
<gene>
    <name evidence="13" type="primary">rseP</name>
    <name evidence="13" type="ORF">DW099_09235</name>
</gene>
<dbReference type="Pfam" id="PF17820">
    <property type="entry name" value="PDZ_6"/>
    <property type="match status" value="1"/>
</dbReference>
<dbReference type="AlphaFoldDB" id="A0A415E4J1"/>
<keyword evidence="5 11" id="KW-0812">Transmembrane</keyword>
<keyword evidence="4 13" id="KW-0645">Protease</keyword>
<feature type="domain" description="PDZ" evidence="12">
    <location>
        <begin position="120"/>
        <end position="173"/>
    </location>
</feature>
<keyword evidence="10 11" id="KW-0472">Membrane</keyword>
<organism evidence="13 14">
    <name type="scientific">Emergencia timonensis</name>
    <dbReference type="NCBI Taxonomy" id="1776384"/>
    <lineage>
        <taxon>Bacteria</taxon>
        <taxon>Bacillati</taxon>
        <taxon>Bacillota</taxon>
        <taxon>Clostridia</taxon>
        <taxon>Peptostreptococcales</taxon>
        <taxon>Anaerovoracaceae</taxon>
        <taxon>Emergencia</taxon>
    </lineage>
</organism>
<dbReference type="Proteomes" id="UP000284841">
    <property type="component" value="Unassembled WGS sequence"/>
</dbReference>
<dbReference type="InterPro" id="IPR036034">
    <property type="entry name" value="PDZ_sf"/>
</dbReference>
<feature type="transmembrane region" description="Helical" evidence="11">
    <location>
        <begin position="91"/>
        <end position="113"/>
    </location>
</feature>
<dbReference type="OrthoDB" id="9782003at2"/>
<dbReference type="Gene3D" id="2.30.42.10">
    <property type="match status" value="1"/>
</dbReference>
<feature type="transmembrane region" description="Helical" evidence="11">
    <location>
        <begin position="253"/>
        <end position="271"/>
    </location>
</feature>
<dbReference type="EC" id="3.4.24.-" evidence="11"/>
<dbReference type="GeneID" id="83006476"/>
<keyword evidence="11" id="KW-0479">Metal-binding</keyword>
<evidence type="ECO:0000256" key="9">
    <source>
        <dbReference type="ARBA" id="ARBA00023049"/>
    </source>
</evidence>
<keyword evidence="6 11" id="KW-0378">Hydrolase</keyword>
<evidence type="ECO:0000256" key="7">
    <source>
        <dbReference type="ARBA" id="ARBA00022833"/>
    </source>
</evidence>
<dbReference type="STRING" id="1776384.GCA_900086585_04205"/>
<dbReference type="PANTHER" id="PTHR42837:SF2">
    <property type="entry name" value="MEMBRANE METALLOPROTEASE ARASP2, CHLOROPLASTIC-RELATED"/>
    <property type="match status" value="1"/>
</dbReference>
<evidence type="ECO:0000256" key="2">
    <source>
        <dbReference type="ARBA" id="ARBA00004141"/>
    </source>
</evidence>
<keyword evidence="8 11" id="KW-1133">Transmembrane helix</keyword>
<dbReference type="InterPro" id="IPR008915">
    <property type="entry name" value="Peptidase_M50"/>
</dbReference>